<comment type="caution">
    <text evidence="2">The sequence shown here is derived from an EMBL/GenBank/DDBJ whole genome shotgun (WGS) entry which is preliminary data.</text>
</comment>
<dbReference type="InterPro" id="IPR053170">
    <property type="entry name" value="Transcription_regulator"/>
</dbReference>
<feature type="transmembrane region" description="Helical" evidence="1">
    <location>
        <begin position="59"/>
        <end position="76"/>
    </location>
</feature>
<dbReference type="PANTHER" id="PTHR40031">
    <property type="entry name" value="HYPOTHETICAL MEMBRANE SPANNING PROTEIN"/>
    <property type="match status" value="1"/>
</dbReference>
<organism evidence="2 3">
    <name type="scientific">Danxiaibacter flavus</name>
    <dbReference type="NCBI Taxonomy" id="3049108"/>
    <lineage>
        <taxon>Bacteria</taxon>
        <taxon>Pseudomonadati</taxon>
        <taxon>Bacteroidota</taxon>
        <taxon>Chitinophagia</taxon>
        <taxon>Chitinophagales</taxon>
        <taxon>Chitinophagaceae</taxon>
        <taxon>Danxiaibacter</taxon>
    </lineage>
</organism>
<dbReference type="Proteomes" id="UP001560573">
    <property type="component" value="Unassembled WGS sequence"/>
</dbReference>
<feature type="transmembrane region" description="Helical" evidence="1">
    <location>
        <begin position="162"/>
        <end position="182"/>
    </location>
</feature>
<gene>
    <name evidence="2" type="ORF">QTN47_15635</name>
</gene>
<dbReference type="EMBL" id="JAULBC010000005">
    <property type="protein sequence ID" value="MEX6688940.1"/>
    <property type="molecule type" value="Genomic_DNA"/>
</dbReference>
<keyword evidence="1" id="KW-0472">Membrane</keyword>
<proteinExistence type="predicted"/>
<dbReference type="GO" id="GO:0016787">
    <property type="term" value="F:hydrolase activity"/>
    <property type="evidence" value="ECO:0007669"/>
    <property type="project" value="UniProtKB-KW"/>
</dbReference>
<dbReference type="InterPro" id="IPR007404">
    <property type="entry name" value="YdjM-like"/>
</dbReference>
<feature type="transmembrane region" description="Helical" evidence="1">
    <location>
        <begin position="125"/>
        <end position="150"/>
    </location>
</feature>
<name>A0ABV3ZHB0_9BACT</name>
<accession>A0ABV3ZHB0</accession>
<dbReference type="Pfam" id="PF04307">
    <property type="entry name" value="YdjM"/>
    <property type="match status" value="1"/>
</dbReference>
<dbReference type="RefSeq" id="WP_369330349.1">
    <property type="nucleotide sequence ID" value="NZ_JAULBC010000005.1"/>
</dbReference>
<keyword evidence="1" id="KW-0812">Transmembrane</keyword>
<evidence type="ECO:0000256" key="1">
    <source>
        <dbReference type="SAM" id="Phobius"/>
    </source>
</evidence>
<keyword evidence="1" id="KW-1133">Transmembrane helix</keyword>
<keyword evidence="2" id="KW-0378">Hydrolase</keyword>
<evidence type="ECO:0000313" key="3">
    <source>
        <dbReference type="Proteomes" id="UP001560573"/>
    </source>
</evidence>
<sequence length="344" mass="39219">MDTLTHIAIGACIGEVLFSKQLGKKALIWGALAQSFPDIDFVGAFWIEPTAYFSVHRGVTHGLFAGLLAALIFSFLADRLHRPHDIPFRKFLLFFGLQILLHDLLDTCNAYGTGLLEPLLHRRVSFNLIYVADPLFSLPLAVAAITLVFVKRSAQMQKRIALGGLVPALAYLLFCVCNKLVVDNKFEKSLRSNDINYSSYFTTPTPFNSLLWYAVAKTDTGYYIGYRSILDKKDEPVKISYYPSNLSLLQSFKTSPKVNNLVRFGHGYYSVQQQNDTLVFNVLRFGQVLGWQRTNAPFTFHYYLNEGMDDMLAVQRGRFEGWNRNTIRFFLNRMIGKETDYPKE</sequence>
<keyword evidence="3" id="KW-1185">Reference proteome</keyword>
<dbReference type="PANTHER" id="PTHR40031:SF1">
    <property type="entry name" value="MEMBRANE-BOUND METAL-DEPENDENT HYDROLASE"/>
    <property type="match status" value="1"/>
</dbReference>
<evidence type="ECO:0000313" key="2">
    <source>
        <dbReference type="EMBL" id="MEX6688940.1"/>
    </source>
</evidence>
<protein>
    <submittedName>
        <fullName evidence="2">Metal-dependent hydrolase</fullName>
    </submittedName>
</protein>
<reference evidence="2 3" key="1">
    <citation type="submission" date="2023-07" db="EMBL/GenBank/DDBJ databases">
        <authorList>
            <person name="Lian W.-H."/>
        </authorList>
    </citation>
    <scope>NUCLEOTIDE SEQUENCE [LARGE SCALE GENOMIC DNA]</scope>
    <source>
        <strain evidence="2 3">SYSU DXS3180</strain>
    </source>
</reference>